<name>A0A7M4DMR8_9MICO</name>
<gene>
    <name evidence="4" type="ORF">HALOF300_03445</name>
</gene>
<evidence type="ECO:0000313" key="4">
    <source>
        <dbReference type="EMBL" id="VZO38713.1"/>
    </source>
</evidence>
<feature type="compositionally biased region" description="Low complexity" evidence="1">
    <location>
        <begin position="309"/>
        <end position="329"/>
    </location>
</feature>
<evidence type="ECO:0000256" key="3">
    <source>
        <dbReference type="SAM" id="SignalP"/>
    </source>
</evidence>
<feature type="compositionally biased region" description="Low complexity" evidence="1">
    <location>
        <begin position="117"/>
        <end position="129"/>
    </location>
</feature>
<feature type="compositionally biased region" description="Low complexity" evidence="1">
    <location>
        <begin position="425"/>
        <end position="449"/>
    </location>
</feature>
<feature type="compositionally biased region" description="Acidic residues" evidence="1">
    <location>
        <begin position="130"/>
        <end position="146"/>
    </location>
</feature>
<feature type="region of interest" description="Disordered" evidence="1">
    <location>
        <begin position="387"/>
        <end position="540"/>
    </location>
</feature>
<keyword evidence="5" id="KW-1185">Reference proteome</keyword>
<proteinExistence type="predicted"/>
<feature type="compositionally biased region" description="Low complexity" evidence="1">
    <location>
        <begin position="462"/>
        <end position="477"/>
    </location>
</feature>
<keyword evidence="3" id="KW-0732">Signal</keyword>
<protein>
    <submittedName>
        <fullName evidence="4">Uncharacterized protein</fullName>
    </submittedName>
</protein>
<evidence type="ECO:0000313" key="5">
    <source>
        <dbReference type="Proteomes" id="UP000419743"/>
    </source>
</evidence>
<feature type="compositionally biased region" description="Acidic residues" evidence="1">
    <location>
        <begin position="330"/>
        <end position="340"/>
    </location>
</feature>
<dbReference type="RefSeq" id="WP_231955526.1">
    <property type="nucleotide sequence ID" value="NZ_CACRYJ010000050.1"/>
</dbReference>
<feature type="region of interest" description="Disordered" evidence="1">
    <location>
        <begin position="110"/>
        <end position="170"/>
    </location>
</feature>
<organism evidence="4 5">
    <name type="scientific">Occultella aeris</name>
    <dbReference type="NCBI Taxonomy" id="2761496"/>
    <lineage>
        <taxon>Bacteria</taxon>
        <taxon>Bacillati</taxon>
        <taxon>Actinomycetota</taxon>
        <taxon>Actinomycetes</taxon>
        <taxon>Micrococcales</taxon>
        <taxon>Ruaniaceae</taxon>
        <taxon>Occultella</taxon>
    </lineage>
</organism>
<dbReference type="AlphaFoldDB" id="A0A7M4DMR8"/>
<feature type="chain" id="PRO_5038787946" evidence="3">
    <location>
        <begin position="24"/>
        <end position="540"/>
    </location>
</feature>
<dbReference type="EMBL" id="CACRYJ010000050">
    <property type="protein sequence ID" value="VZO38713.1"/>
    <property type="molecule type" value="Genomic_DNA"/>
</dbReference>
<feature type="compositionally biased region" description="Low complexity" evidence="1">
    <location>
        <begin position="287"/>
        <end position="297"/>
    </location>
</feature>
<keyword evidence="2" id="KW-0812">Transmembrane</keyword>
<feature type="transmembrane region" description="Helical" evidence="2">
    <location>
        <begin position="221"/>
        <end position="246"/>
    </location>
</feature>
<reference evidence="4 5" key="1">
    <citation type="submission" date="2019-11" db="EMBL/GenBank/DDBJ databases">
        <authorList>
            <person name="Criscuolo A."/>
        </authorList>
    </citation>
    <scope>NUCLEOTIDE SEQUENCE [LARGE SCALE GENOMIC DNA]</scope>
    <source>
        <strain evidence="4">CIP111667</strain>
    </source>
</reference>
<feature type="compositionally biased region" description="Pro residues" evidence="1">
    <location>
        <begin position="478"/>
        <end position="492"/>
    </location>
</feature>
<keyword evidence="2" id="KW-1133">Transmembrane helix</keyword>
<feature type="signal peptide" evidence="3">
    <location>
        <begin position="1"/>
        <end position="23"/>
    </location>
</feature>
<evidence type="ECO:0000256" key="2">
    <source>
        <dbReference type="SAM" id="Phobius"/>
    </source>
</evidence>
<sequence>MLRRILAVLLIVLGLGMAGAAIASGTVWRPDEVVTATLPDDPEVPVVITAPGVLDVVNPNVTVTVTGATAETPLVLAMGRESDVRAWVADSPHLEVTGLTDWETLTVEQGPAVADPSTEATDGAATDGTEATDDAATDEAATDDPATDPTESATQDAPAEMATVPNPAGSDLWIEELTGTGELTYDWTAVDGRWVMLIATDGTTPAPQLGLTWTREVETPFVVPGVIAGGVLVLIGLVLGIMTLLVDRETKRAKVRAVAAGPEAAATVTVPTVGADGAPLTRRQLREAQAQAEQGSRSGRGRDSAASPDDATAISAGAALTGAAASTDSTDSDTTDETGTTDEQGGEPTPGATGASVDGREAAASDLADWVSSGRSGAEAAPIETYASDAPGAGLPAVSGTDGAGDADRAEQSATRRPWWRRNGADPTEAATEGGTTADGDATPSAGDGTTRRRGWRPDRWGAPTTGAAGTSSAAAVEPPPAPADVQPPPDANPQASGASWRQTWGLGAPMAADAETTGVIEPVEPGEDRPTDQRTEDDS</sequence>
<comment type="caution">
    <text evidence="4">The sequence shown here is derived from an EMBL/GenBank/DDBJ whole genome shotgun (WGS) entry which is preliminary data.</text>
</comment>
<evidence type="ECO:0000256" key="1">
    <source>
        <dbReference type="SAM" id="MobiDB-lite"/>
    </source>
</evidence>
<feature type="compositionally biased region" description="Basic and acidic residues" evidence="1">
    <location>
        <begin position="527"/>
        <end position="540"/>
    </location>
</feature>
<keyword evidence="2" id="KW-0472">Membrane</keyword>
<feature type="region of interest" description="Disordered" evidence="1">
    <location>
        <begin position="285"/>
        <end position="357"/>
    </location>
</feature>
<dbReference type="Proteomes" id="UP000419743">
    <property type="component" value="Unassembled WGS sequence"/>
</dbReference>
<accession>A0A7M4DMR8</accession>